<dbReference type="GO" id="GO:0016651">
    <property type="term" value="F:oxidoreductase activity, acting on NAD(P)H"/>
    <property type="evidence" value="ECO:0007669"/>
    <property type="project" value="InterPro"/>
</dbReference>
<feature type="domain" description="NADH:ubiquinone oxidoreductase 30kDa subunit" evidence="4">
    <location>
        <begin position="63"/>
        <end position="185"/>
    </location>
</feature>
<dbReference type="AlphaFoldDB" id="A0A382EIK8"/>
<protein>
    <recommendedName>
        <fullName evidence="4">NADH:ubiquinone oxidoreductase 30kDa subunit domain-containing protein</fullName>
    </recommendedName>
</protein>
<dbReference type="PANTHER" id="PTHR10884:SF14">
    <property type="entry name" value="NADH DEHYDROGENASE [UBIQUINONE] IRON-SULFUR PROTEIN 3, MITOCHONDRIAL"/>
    <property type="match status" value="1"/>
</dbReference>
<feature type="region of interest" description="Disordered" evidence="3">
    <location>
        <begin position="1"/>
        <end position="31"/>
    </location>
</feature>
<dbReference type="PROSITE" id="PS00542">
    <property type="entry name" value="COMPLEX1_30K"/>
    <property type="match status" value="1"/>
</dbReference>
<evidence type="ECO:0000256" key="3">
    <source>
        <dbReference type="SAM" id="MobiDB-lite"/>
    </source>
</evidence>
<accession>A0A382EIK8</accession>
<dbReference type="InterPro" id="IPR001268">
    <property type="entry name" value="NADH_UbQ_OxRdtase_30kDa_su"/>
</dbReference>
<sequence>MTDHPLSELDAVDEGALPSDTEESGATMVDGPAAGHPSVVALMAEFGSAVRAHAVSAGDQAVVWVEASKNLEVLRWLKEDVGQLYDMLSDVTGLDYGAGRAVEVVYQMFSTAYKRSLRVRCELPLDGLEIDSVVQLWKAADWLEREVYDLFGVTFKGHPDLRRILMPDDYEEGHPLRKDFPLRGRFSRAEQ</sequence>
<organism evidence="5">
    <name type="scientific">marine metagenome</name>
    <dbReference type="NCBI Taxonomy" id="408172"/>
    <lineage>
        <taxon>unclassified sequences</taxon>
        <taxon>metagenomes</taxon>
        <taxon>ecological metagenomes</taxon>
    </lineage>
</organism>
<evidence type="ECO:0000259" key="4">
    <source>
        <dbReference type="Pfam" id="PF00329"/>
    </source>
</evidence>
<proteinExistence type="inferred from homology"/>
<dbReference type="EMBL" id="UINC01044701">
    <property type="protein sequence ID" value="SVB50510.1"/>
    <property type="molecule type" value="Genomic_DNA"/>
</dbReference>
<gene>
    <name evidence="5" type="ORF">METZ01_LOCUS203364</name>
</gene>
<dbReference type="Gene3D" id="3.30.460.80">
    <property type="entry name" value="NADH:ubiquinone oxidoreductase, 30kDa subunit"/>
    <property type="match status" value="1"/>
</dbReference>
<comment type="similarity">
    <text evidence="1">Belongs to the complex I 30 kDa subunit family.</text>
</comment>
<dbReference type="GO" id="GO:0008137">
    <property type="term" value="F:NADH dehydrogenase (ubiquinone) activity"/>
    <property type="evidence" value="ECO:0007669"/>
    <property type="project" value="InterPro"/>
</dbReference>
<dbReference type="Pfam" id="PF00329">
    <property type="entry name" value="Complex1_30kDa"/>
    <property type="match status" value="1"/>
</dbReference>
<dbReference type="InterPro" id="IPR037232">
    <property type="entry name" value="NADH_quin_OxRdtase_su_C/D-like"/>
</dbReference>
<dbReference type="SUPFAM" id="SSF143243">
    <property type="entry name" value="Nqo5-like"/>
    <property type="match status" value="1"/>
</dbReference>
<name>A0A382EIK8_9ZZZZ</name>
<evidence type="ECO:0000313" key="5">
    <source>
        <dbReference type="EMBL" id="SVB50510.1"/>
    </source>
</evidence>
<evidence type="ECO:0000256" key="2">
    <source>
        <dbReference type="ARBA" id="ARBA00022448"/>
    </source>
</evidence>
<dbReference type="NCBIfam" id="TIGR01961">
    <property type="entry name" value="NuoC_fam"/>
    <property type="match status" value="1"/>
</dbReference>
<dbReference type="InterPro" id="IPR010218">
    <property type="entry name" value="NADH_DH_suC"/>
</dbReference>
<keyword evidence="2" id="KW-0813">Transport</keyword>
<dbReference type="InterPro" id="IPR020396">
    <property type="entry name" value="NADH_UbQ_OxRdtase_CS"/>
</dbReference>
<dbReference type="PANTHER" id="PTHR10884">
    <property type="entry name" value="NADH DEHYDROGENASE UBIQUINONE IRON-SULFUR PROTEIN 3"/>
    <property type="match status" value="1"/>
</dbReference>
<dbReference type="HAMAP" id="MF_01357">
    <property type="entry name" value="NDH1_NuoC"/>
    <property type="match status" value="1"/>
</dbReference>
<evidence type="ECO:0000256" key="1">
    <source>
        <dbReference type="ARBA" id="ARBA00007569"/>
    </source>
</evidence>
<reference evidence="5" key="1">
    <citation type="submission" date="2018-05" db="EMBL/GenBank/DDBJ databases">
        <authorList>
            <person name="Lanie J.A."/>
            <person name="Ng W.-L."/>
            <person name="Kazmierczak K.M."/>
            <person name="Andrzejewski T.M."/>
            <person name="Davidsen T.M."/>
            <person name="Wayne K.J."/>
            <person name="Tettelin H."/>
            <person name="Glass J.I."/>
            <person name="Rusch D."/>
            <person name="Podicherti R."/>
            <person name="Tsui H.-C.T."/>
            <person name="Winkler M.E."/>
        </authorList>
    </citation>
    <scope>NUCLEOTIDE SEQUENCE</scope>
</reference>
<feature type="non-terminal residue" evidence="5">
    <location>
        <position position="191"/>
    </location>
</feature>